<dbReference type="SUPFAM" id="SSF103088">
    <property type="entry name" value="OmpA-like"/>
    <property type="match status" value="1"/>
</dbReference>
<sequence length="296" mass="30598">MIRREGACQVQLPALGVAAESVKGRAHVSPPLSRVAGVGRRLAALLAPALLVGCGYTEFEWQAQLDRSERLQRDLQTSQQRIRLLEEEVARGGAAAPAREDPLGAEGLDLGAGVPRGDAAVARPAPERDSGVLRAFLPVAAGEVTVAPRDGRVVISIPTRVLFKGNRDAFSPAGEKTLRDIAAIIRGQEAFKGLGYQIVGHTTSGAPSVAWRNGWDVTVAQARAVLLFLAQPKEAGLPIARLSLAAFADLPPADAGGGAPAQPADPRLEIVVEGTAPFVEGPAGDARPAGAAPPAG</sequence>
<name>A0A150QLB3_SORCE</name>
<accession>A0A150QLB3</accession>
<dbReference type="InterPro" id="IPR036737">
    <property type="entry name" value="OmpA-like_sf"/>
</dbReference>
<dbReference type="Gene3D" id="3.30.1330.60">
    <property type="entry name" value="OmpA-like domain"/>
    <property type="match status" value="1"/>
</dbReference>
<dbReference type="PROSITE" id="PS51123">
    <property type="entry name" value="OMPA_2"/>
    <property type="match status" value="1"/>
</dbReference>
<evidence type="ECO:0000259" key="2">
    <source>
        <dbReference type="PROSITE" id="PS51123"/>
    </source>
</evidence>
<dbReference type="Proteomes" id="UP000075260">
    <property type="component" value="Unassembled WGS sequence"/>
</dbReference>
<organism evidence="3 4">
    <name type="scientific">Sorangium cellulosum</name>
    <name type="common">Polyangium cellulosum</name>
    <dbReference type="NCBI Taxonomy" id="56"/>
    <lineage>
        <taxon>Bacteria</taxon>
        <taxon>Pseudomonadati</taxon>
        <taxon>Myxococcota</taxon>
        <taxon>Polyangia</taxon>
        <taxon>Polyangiales</taxon>
        <taxon>Polyangiaceae</taxon>
        <taxon>Sorangium</taxon>
    </lineage>
</organism>
<keyword evidence="1" id="KW-0472">Membrane</keyword>
<dbReference type="AlphaFoldDB" id="A0A150QLB3"/>
<comment type="caution">
    <text evidence="3">The sequence shown here is derived from an EMBL/GenBank/DDBJ whole genome shotgun (WGS) entry which is preliminary data.</text>
</comment>
<feature type="non-terminal residue" evidence="3">
    <location>
        <position position="296"/>
    </location>
</feature>
<evidence type="ECO:0000313" key="3">
    <source>
        <dbReference type="EMBL" id="KYF68785.1"/>
    </source>
</evidence>
<evidence type="ECO:0000313" key="4">
    <source>
        <dbReference type="Proteomes" id="UP000075260"/>
    </source>
</evidence>
<reference evidence="3 4" key="1">
    <citation type="submission" date="2014-02" db="EMBL/GenBank/DDBJ databases">
        <title>The small core and large imbalanced accessory genome model reveals a collaborative survival strategy of Sorangium cellulosum strains in nature.</title>
        <authorList>
            <person name="Han K."/>
            <person name="Peng R."/>
            <person name="Blom J."/>
            <person name="Li Y.-Z."/>
        </authorList>
    </citation>
    <scope>NUCLEOTIDE SEQUENCE [LARGE SCALE GENOMIC DNA]</scope>
    <source>
        <strain evidence="3 4">So0008-312</strain>
    </source>
</reference>
<dbReference type="GO" id="GO:0016020">
    <property type="term" value="C:membrane"/>
    <property type="evidence" value="ECO:0007669"/>
    <property type="project" value="UniProtKB-UniRule"/>
</dbReference>
<dbReference type="InterPro" id="IPR006665">
    <property type="entry name" value="OmpA-like"/>
</dbReference>
<gene>
    <name evidence="3" type="ORF">BE15_08700</name>
</gene>
<protein>
    <recommendedName>
        <fullName evidence="2">OmpA-like domain-containing protein</fullName>
    </recommendedName>
</protein>
<feature type="domain" description="OmpA-like" evidence="2">
    <location>
        <begin position="150"/>
        <end position="276"/>
    </location>
</feature>
<proteinExistence type="predicted"/>
<dbReference type="OrthoDB" id="5508109at2"/>
<dbReference type="EMBL" id="JEMA01000533">
    <property type="protein sequence ID" value="KYF68785.1"/>
    <property type="molecule type" value="Genomic_DNA"/>
</dbReference>
<evidence type="ECO:0000256" key="1">
    <source>
        <dbReference type="PROSITE-ProRule" id="PRU00473"/>
    </source>
</evidence>